<reference evidence="6" key="2">
    <citation type="submission" date="2021-08" db="EMBL/GenBank/DDBJ databases">
        <authorList>
            <person name="Tani A."/>
            <person name="Ola A."/>
            <person name="Ogura Y."/>
            <person name="Katsura K."/>
            <person name="Hayashi T."/>
        </authorList>
    </citation>
    <scope>NUCLEOTIDE SEQUENCE</scope>
    <source>
        <strain evidence="6">DSM 16372</strain>
    </source>
</reference>
<dbReference type="InterPro" id="IPR000962">
    <property type="entry name" value="Znf_DskA_TraR"/>
</dbReference>
<dbReference type="Pfam" id="PF01258">
    <property type="entry name" value="zf-dskA_traR"/>
    <property type="match status" value="1"/>
</dbReference>
<evidence type="ECO:0000313" key="6">
    <source>
        <dbReference type="EMBL" id="GJD87703.1"/>
    </source>
</evidence>
<evidence type="ECO:0000259" key="5">
    <source>
        <dbReference type="Pfam" id="PF01258"/>
    </source>
</evidence>
<reference evidence="6" key="1">
    <citation type="journal article" date="2016" name="Front. Microbiol.">
        <title>Genome Sequence of the Piezophilic, Mesophilic Sulfate-Reducing Bacterium Desulfovibrio indicus J2T.</title>
        <authorList>
            <person name="Cao J."/>
            <person name="Maignien L."/>
            <person name="Shao Z."/>
            <person name="Alain K."/>
            <person name="Jebbar M."/>
        </authorList>
    </citation>
    <scope>NUCLEOTIDE SEQUENCE</scope>
    <source>
        <strain evidence="6">DSM 16372</strain>
    </source>
</reference>
<dbReference type="PROSITE" id="PS01102">
    <property type="entry name" value="ZF_DKSA_1"/>
    <property type="match status" value="1"/>
</dbReference>
<comment type="caution">
    <text evidence="6">The sequence shown here is derived from an EMBL/GenBank/DDBJ whole genome shotgun (WGS) entry which is preliminary data.</text>
</comment>
<dbReference type="GO" id="GO:1900378">
    <property type="term" value="P:positive regulation of secondary metabolite biosynthetic process"/>
    <property type="evidence" value="ECO:0007669"/>
    <property type="project" value="TreeGrafter"/>
</dbReference>
<name>A0AAV4ZHP8_9HYPH</name>
<evidence type="ECO:0000256" key="4">
    <source>
        <dbReference type="PROSITE-ProRule" id="PRU00510"/>
    </source>
</evidence>
<sequence>MVEAVADDVDMIQHLDDMAMTGRVAAIRARTETRELAPEDCDDCGEDIPIERRRAAPWTRRCVRCQMLAERAFGGRA</sequence>
<keyword evidence="1" id="KW-0479">Metal-binding</keyword>
<dbReference type="SUPFAM" id="SSF57716">
    <property type="entry name" value="Glucocorticoid receptor-like (DNA-binding domain)"/>
    <property type="match status" value="1"/>
</dbReference>
<keyword evidence="3" id="KW-0862">Zinc</keyword>
<dbReference type="Proteomes" id="UP001055247">
    <property type="component" value="Unassembled WGS sequence"/>
</dbReference>
<keyword evidence="2" id="KW-0863">Zinc-finger</keyword>
<dbReference type="AlphaFoldDB" id="A0AAV4ZHP8"/>
<dbReference type="EMBL" id="BPQO01000004">
    <property type="protein sequence ID" value="GJD87703.1"/>
    <property type="molecule type" value="Genomic_DNA"/>
</dbReference>
<dbReference type="PROSITE" id="PS51128">
    <property type="entry name" value="ZF_DKSA_2"/>
    <property type="match status" value="1"/>
</dbReference>
<feature type="domain" description="Zinc finger DksA/TraR C4-type" evidence="5">
    <location>
        <begin position="41"/>
        <end position="71"/>
    </location>
</feature>
<dbReference type="PANTHER" id="PTHR38777:SF1">
    <property type="entry name" value="DNAK SUPPRESSOR PROTEIN"/>
    <property type="match status" value="1"/>
</dbReference>
<proteinExistence type="predicted"/>
<gene>
    <name evidence="6" type="ORF">BHAOGJBA_1208</name>
</gene>
<evidence type="ECO:0000256" key="2">
    <source>
        <dbReference type="ARBA" id="ARBA00022771"/>
    </source>
</evidence>
<dbReference type="PANTHER" id="PTHR38777">
    <property type="entry name" value="FELS-2 PROPHAGE PROTEIN"/>
    <property type="match status" value="1"/>
</dbReference>
<dbReference type="Gene3D" id="1.20.120.910">
    <property type="entry name" value="DksA, coiled-coil domain"/>
    <property type="match status" value="1"/>
</dbReference>
<organism evidence="6 7">
    <name type="scientific">Methylobacterium hispanicum</name>
    <dbReference type="NCBI Taxonomy" id="270350"/>
    <lineage>
        <taxon>Bacteria</taxon>
        <taxon>Pseudomonadati</taxon>
        <taxon>Pseudomonadota</taxon>
        <taxon>Alphaproteobacteria</taxon>
        <taxon>Hyphomicrobiales</taxon>
        <taxon>Methylobacteriaceae</taxon>
        <taxon>Methylobacterium</taxon>
    </lineage>
</organism>
<feature type="zinc finger region" description="dksA C4-type" evidence="4">
    <location>
        <begin position="41"/>
        <end position="65"/>
    </location>
</feature>
<evidence type="ECO:0000256" key="3">
    <source>
        <dbReference type="ARBA" id="ARBA00022833"/>
    </source>
</evidence>
<keyword evidence="7" id="KW-1185">Reference proteome</keyword>
<evidence type="ECO:0000313" key="7">
    <source>
        <dbReference type="Proteomes" id="UP001055247"/>
    </source>
</evidence>
<dbReference type="InterPro" id="IPR020458">
    <property type="entry name" value="Znf_DskA_TraR_CS"/>
</dbReference>
<protein>
    <recommendedName>
        <fullName evidence="5">Zinc finger DksA/TraR C4-type domain-containing protein</fullName>
    </recommendedName>
</protein>
<dbReference type="GO" id="GO:0008270">
    <property type="term" value="F:zinc ion binding"/>
    <property type="evidence" value="ECO:0007669"/>
    <property type="project" value="UniProtKB-KW"/>
</dbReference>
<accession>A0AAV4ZHP8</accession>
<evidence type="ECO:0000256" key="1">
    <source>
        <dbReference type="ARBA" id="ARBA00022723"/>
    </source>
</evidence>